<sequence length="389" mass="42221">MSHTEEPDPDEAVAADVAEAVADAETSTGESARSSVPVATAKGAGEKRRRGGLSRYIITRFLLIFPTIFILVTVVFFLMRVTGDPITAALGGRLTPDQLAQRVHEAGYDRPILIQYLDYLGGLVRGDFGTTYTDNMPVLSVLKQYGSATLELVLFSLVISLLIGLPLGRLAAAKRDKWQDAVLRIFAILAYATPVFFLGLLLKLVFAVKLGWLPVSGRISASGEGTMGRLLNPSPFYLVDAIRLGNGPLIVDVLRHAVLPSVALGLLNGGVFLRLVRTNVIGTIDRQYVESARSRGVPERRLVTKHAMRPALIPIITVMGMQIALMLGGAVLTETTFEWRGLGFMLAQYMTARDYVAVQGIVMLMAVIVALANFIVDVIAALIDPRVRY</sequence>
<evidence type="ECO:0000256" key="7">
    <source>
        <dbReference type="RuleBase" id="RU363032"/>
    </source>
</evidence>
<keyword evidence="3" id="KW-1003">Cell membrane</keyword>
<dbReference type="Gene3D" id="1.10.3720.10">
    <property type="entry name" value="MetI-like"/>
    <property type="match status" value="1"/>
</dbReference>
<dbReference type="PANTHER" id="PTHR43163:SF6">
    <property type="entry name" value="DIPEPTIDE TRANSPORT SYSTEM PERMEASE PROTEIN DPPB-RELATED"/>
    <property type="match status" value="1"/>
</dbReference>
<dbReference type="AlphaFoldDB" id="A0A375I1A2"/>
<feature type="transmembrane region" description="Helical" evidence="7">
    <location>
        <begin position="57"/>
        <end position="79"/>
    </location>
</feature>
<dbReference type="PROSITE" id="PS50928">
    <property type="entry name" value="ABC_TM1"/>
    <property type="match status" value="1"/>
</dbReference>
<proteinExistence type="inferred from homology"/>
<gene>
    <name evidence="10" type="ORF">PROPJV5_0830</name>
</gene>
<feature type="transmembrane region" description="Helical" evidence="7">
    <location>
        <begin position="257"/>
        <end position="276"/>
    </location>
</feature>
<evidence type="ECO:0000256" key="1">
    <source>
        <dbReference type="ARBA" id="ARBA00004651"/>
    </source>
</evidence>
<dbReference type="OrthoDB" id="147688at2"/>
<name>A0A375I1A2_9ACTN</name>
<dbReference type="Proteomes" id="UP000265962">
    <property type="component" value="Unassembled WGS sequence"/>
</dbReference>
<feature type="domain" description="ABC transmembrane type-1" evidence="9">
    <location>
        <begin position="146"/>
        <end position="380"/>
    </location>
</feature>
<evidence type="ECO:0000256" key="6">
    <source>
        <dbReference type="ARBA" id="ARBA00023136"/>
    </source>
</evidence>
<organism evidence="10 11">
    <name type="scientific">Propionibacterium ruminifibrarum</name>
    <dbReference type="NCBI Taxonomy" id="1962131"/>
    <lineage>
        <taxon>Bacteria</taxon>
        <taxon>Bacillati</taxon>
        <taxon>Actinomycetota</taxon>
        <taxon>Actinomycetes</taxon>
        <taxon>Propionibacteriales</taxon>
        <taxon>Propionibacteriaceae</taxon>
        <taxon>Propionibacterium</taxon>
    </lineage>
</organism>
<dbReference type="InterPro" id="IPR035906">
    <property type="entry name" value="MetI-like_sf"/>
</dbReference>
<dbReference type="InterPro" id="IPR000515">
    <property type="entry name" value="MetI-like"/>
</dbReference>
<feature type="transmembrane region" description="Helical" evidence="7">
    <location>
        <begin position="311"/>
        <end position="332"/>
    </location>
</feature>
<comment type="similarity">
    <text evidence="7">Belongs to the binding-protein-dependent transport system permease family.</text>
</comment>
<dbReference type="Pfam" id="PF19300">
    <property type="entry name" value="BPD_transp_1_N"/>
    <property type="match status" value="1"/>
</dbReference>
<dbReference type="CDD" id="cd06261">
    <property type="entry name" value="TM_PBP2"/>
    <property type="match status" value="1"/>
</dbReference>
<keyword evidence="11" id="KW-1185">Reference proteome</keyword>
<feature type="region of interest" description="Disordered" evidence="8">
    <location>
        <begin position="21"/>
        <end position="44"/>
    </location>
</feature>
<evidence type="ECO:0000256" key="5">
    <source>
        <dbReference type="ARBA" id="ARBA00022989"/>
    </source>
</evidence>
<protein>
    <submittedName>
        <fullName evidence="10">Binding-protein-dependent transport system inner membrane component</fullName>
    </submittedName>
</protein>
<dbReference type="SUPFAM" id="SSF161098">
    <property type="entry name" value="MetI-like"/>
    <property type="match status" value="1"/>
</dbReference>
<dbReference type="RefSeq" id="WP_119715088.1">
    <property type="nucleotide sequence ID" value="NZ_OMOH01000003.1"/>
</dbReference>
<keyword evidence="6 7" id="KW-0472">Membrane</keyword>
<keyword evidence="2 7" id="KW-0813">Transport</keyword>
<evidence type="ECO:0000256" key="3">
    <source>
        <dbReference type="ARBA" id="ARBA00022475"/>
    </source>
</evidence>
<dbReference type="Pfam" id="PF00528">
    <property type="entry name" value="BPD_transp_1"/>
    <property type="match status" value="1"/>
</dbReference>
<feature type="transmembrane region" description="Helical" evidence="7">
    <location>
        <begin position="152"/>
        <end position="171"/>
    </location>
</feature>
<feature type="transmembrane region" description="Helical" evidence="7">
    <location>
        <begin position="355"/>
        <end position="383"/>
    </location>
</feature>
<reference evidence="11" key="1">
    <citation type="submission" date="2018-02" db="EMBL/GenBank/DDBJ databases">
        <authorList>
            <person name="Hornung B."/>
        </authorList>
    </citation>
    <scope>NUCLEOTIDE SEQUENCE [LARGE SCALE GENOMIC DNA]</scope>
</reference>
<keyword evidence="4 7" id="KW-0812">Transmembrane</keyword>
<feature type="transmembrane region" description="Helical" evidence="7">
    <location>
        <begin position="183"/>
        <end position="206"/>
    </location>
</feature>
<comment type="subcellular location">
    <subcellularLocation>
        <location evidence="1 7">Cell membrane</location>
        <topology evidence="1 7">Multi-pass membrane protein</topology>
    </subcellularLocation>
</comment>
<evidence type="ECO:0000256" key="4">
    <source>
        <dbReference type="ARBA" id="ARBA00022692"/>
    </source>
</evidence>
<evidence type="ECO:0000313" key="11">
    <source>
        <dbReference type="Proteomes" id="UP000265962"/>
    </source>
</evidence>
<dbReference type="PANTHER" id="PTHR43163">
    <property type="entry name" value="DIPEPTIDE TRANSPORT SYSTEM PERMEASE PROTEIN DPPB-RELATED"/>
    <property type="match status" value="1"/>
</dbReference>
<dbReference type="GO" id="GO:0055085">
    <property type="term" value="P:transmembrane transport"/>
    <property type="evidence" value="ECO:0007669"/>
    <property type="project" value="InterPro"/>
</dbReference>
<evidence type="ECO:0000259" key="9">
    <source>
        <dbReference type="PROSITE" id="PS50928"/>
    </source>
</evidence>
<dbReference type="EMBL" id="OMOH01000003">
    <property type="protein sequence ID" value="SPF67876.1"/>
    <property type="molecule type" value="Genomic_DNA"/>
</dbReference>
<dbReference type="GO" id="GO:0005886">
    <property type="term" value="C:plasma membrane"/>
    <property type="evidence" value="ECO:0007669"/>
    <property type="project" value="UniProtKB-SubCell"/>
</dbReference>
<evidence type="ECO:0000313" key="10">
    <source>
        <dbReference type="EMBL" id="SPF67876.1"/>
    </source>
</evidence>
<accession>A0A375I1A2</accession>
<keyword evidence="5 7" id="KW-1133">Transmembrane helix</keyword>
<evidence type="ECO:0000256" key="8">
    <source>
        <dbReference type="SAM" id="MobiDB-lite"/>
    </source>
</evidence>
<evidence type="ECO:0000256" key="2">
    <source>
        <dbReference type="ARBA" id="ARBA00022448"/>
    </source>
</evidence>
<dbReference type="InterPro" id="IPR045621">
    <property type="entry name" value="BPD_transp_1_N"/>
</dbReference>